<feature type="domain" description="Aconitase/3-isopropylmalate dehydratase large subunit alpha/beta/alpha" evidence="7">
    <location>
        <begin position="75"/>
        <end position="279"/>
    </location>
</feature>
<dbReference type="PANTHER" id="PTHR43822:SF2">
    <property type="entry name" value="HOMOACONITASE, MITOCHONDRIAL"/>
    <property type="match status" value="1"/>
</dbReference>
<feature type="domain" description="Aconitase/3-isopropylmalate dehydratase large subunit alpha/beta/alpha" evidence="7">
    <location>
        <begin position="286"/>
        <end position="414"/>
    </location>
</feature>
<dbReference type="SUPFAM" id="SSF53732">
    <property type="entry name" value="Aconitase iron-sulfur domain"/>
    <property type="match status" value="1"/>
</dbReference>
<dbReference type="GO" id="GO:0003994">
    <property type="term" value="F:aconitate hydratase activity"/>
    <property type="evidence" value="ECO:0007669"/>
    <property type="project" value="UniProtKB-EC"/>
</dbReference>
<dbReference type="OrthoDB" id="9764318at2"/>
<proteinExistence type="predicted"/>
<keyword evidence="5" id="KW-0456">Lyase</keyword>
<evidence type="ECO:0000313" key="8">
    <source>
        <dbReference type="EMBL" id="OCT12145.1"/>
    </source>
</evidence>
<keyword evidence="3" id="KW-0408">Iron</keyword>
<keyword evidence="9" id="KW-1185">Reference proteome</keyword>
<protein>
    <recommendedName>
        <fullName evidence="1">aconitate hydratase</fullName>
        <ecNumber evidence="1">4.2.1.3</ecNumber>
    </recommendedName>
</protein>
<evidence type="ECO:0000256" key="6">
    <source>
        <dbReference type="ARBA" id="ARBA00023501"/>
    </source>
</evidence>
<dbReference type="InterPro" id="IPR015931">
    <property type="entry name" value="Acnase/IPM_dHydase_lsu_aba_1/3"/>
</dbReference>
<evidence type="ECO:0000256" key="1">
    <source>
        <dbReference type="ARBA" id="ARBA00012926"/>
    </source>
</evidence>
<gene>
    <name evidence="8" type="ORF">A8709_30295</name>
</gene>
<comment type="caution">
    <text evidence="8">The sequence shown here is derived from an EMBL/GenBank/DDBJ whole genome shotgun (WGS) entry which is preliminary data.</text>
</comment>
<dbReference type="EMBL" id="LYPC01000027">
    <property type="protein sequence ID" value="OCT12145.1"/>
    <property type="molecule type" value="Genomic_DNA"/>
</dbReference>
<dbReference type="GO" id="GO:0046872">
    <property type="term" value="F:metal ion binding"/>
    <property type="evidence" value="ECO:0007669"/>
    <property type="project" value="UniProtKB-KW"/>
</dbReference>
<evidence type="ECO:0000256" key="5">
    <source>
        <dbReference type="ARBA" id="ARBA00023239"/>
    </source>
</evidence>
<dbReference type="InterPro" id="IPR050067">
    <property type="entry name" value="IPM_dehydratase_rel_enz"/>
</dbReference>
<organism evidence="8 9">
    <name type="scientific">Paenibacillus pectinilyticus</name>
    <dbReference type="NCBI Taxonomy" id="512399"/>
    <lineage>
        <taxon>Bacteria</taxon>
        <taxon>Bacillati</taxon>
        <taxon>Bacillota</taxon>
        <taxon>Bacilli</taxon>
        <taxon>Bacillales</taxon>
        <taxon>Paenibacillaceae</taxon>
        <taxon>Paenibacillus</taxon>
    </lineage>
</organism>
<dbReference type="STRING" id="512399.A8709_30295"/>
<accession>A0A1C0ZVM5</accession>
<evidence type="ECO:0000313" key="9">
    <source>
        <dbReference type="Proteomes" id="UP000093309"/>
    </source>
</evidence>
<evidence type="ECO:0000256" key="3">
    <source>
        <dbReference type="ARBA" id="ARBA00023004"/>
    </source>
</evidence>
<keyword evidence="2" id="KW-0479">Metal-binding</keyword>
<dbReference type="PANTHER" id="PTHR43822">
    <property type="entry name" value="HOMOACONITASE, MITOCHONDRIAL-RELATED"/>
    <property type="match status" value="1"/>
</dbReference>
<dbReference type="RefSeq" id="WP_065856161.1">
    <property type="nucleotide sequence ID" value="NZ_LYPC01000027.1"/>
</dbReference>
<name>A0A1C0ZVM5_9BACL</name>
<dbReference type="EC" id="4.2.1.3" evidence="1"/>
<reference evidence="9" key="1">
    <citation type="submission" date="2016-05" db="EMBL/GenBank/DDBJ databases">
        <title>Paenibacillus oryzae. sp. nov., isolated from the rice root.</title>
        <authorList>
            <person name="Zhang J."/>
            <person name="Zhang X."/>
        </authorList>
    </citation>
    <scope>NUCLEOTIDE SEQUENCE [LARGE SCALE GENOMIC DNA]</scope>
    <source>
        <strain evidence="9">KCTC13222</strain>
    </source>
</reference>
<dbReference type="Gene3D" id="3.30.499.10">
    <property type="entry name" value="Aconitase, domain 3"/>
    <property type="match status" value="2"/>
</dbReference>
<dbReference type="GO" id="GO:0043436">
    <property type="term" value="P:oxoacid metabolic process"/>
    <property type="evidence" value="ECO:0007669"/>
    <property type="project" value="UniProtKB-ARBA"/>
</dbReference>
<dbReference type="Proteomes" id="UP000093309">
    <property type="component" value="Unassembled WGS sequence"/>
</dbReference>
<dbReference type="InterPro" id="IPR001030">
    <property type="entry name" value="Acoase/IPM_deHydtase_lsu_aba"/>
</dbReference>
<sequence>MGQTLTEKILAFHAGKEKVVPGEYIVIKEFIGPIGYSFTGLNFPHAIDEHLTKIGAKIAKPENVIINGDHNTPPQSTADVELFKSVRAKAEELGIKKVYDREGIGHVVNIEKGDIVPGRAFVNADPQAALAGGVGALYTNGGRKGGMVLEAFALGELTICVPSTIKIEINGTLPHNVVSRDIWFQVLNDLGPAGAFDSIIEFSGSTIDQMDIEQRMVLCGSVGFCGADGAIMQSDEKTQLWYKDNFDIDVQTIKSDDDASYAQVLSYHAADFVSMVTCPPEIFTSRPASQLSNIKIDQCLLGTCAGGTLDDLRTAATILKGKTIHRDIRFLVSPVTQRVYIQASKEGILTTLAEAGAKIMAPSCDVCVGVQGTLAAGEVSLSQQTLNVPGRSGSTEAHIYLASAATIAASAITGYITDPIGY</sequence>
<evidence type="ECO:0000259" key="7">
    <source>
        <dbReference type="Pfam" id="PF00330"/>
    </source>
</evidence>
<dbReference type="AlphaFoldDB" id="A0A1C0ZVM5"/>
<comment type="catalytic activity">
    <reaction evidence="6">
        <text>citrate = D-threo-isocitrate</text>
        <dbReference type="Rhea" id="RHEA:10336"/>
        <dbReference type="ChEBI" id="CHEBI:15562"/>
        <dbReference type="ChEBI" id="CHEBI:16947"/>
        <dbReference type="EC" id="4.2.1.3"/>
    </reaction>
</comment>
<dbReference type="InterPro" id="IPR036008">
    <property type="entry name" value="Aconitase_4Fe-4S_dom"/>
</dbReference>
<dbReference type="Pfam" id="PF00330">
    <property type="entry name" value="Aconitase"/>
    <property type="match status" value="2"/>
</dbReference>
<keyword evidence="4" id="KW-0411">Iron-sulfur</keyword>
<dbReference type="GO" id="GO:0051536">
    <property type="term" value="F:iron-sulfur cluster binding"/>
    <property type="evidence" value="ECO:0007669"/>
    <property type="project" value="UniProtKB-KW"/>
</dbReference>
<evidence type="ECO:0000256" key="2">
    <source>
        <dbReference type="ARBA" id="ARBA00022723"/>
    </source>
</evidence>
<evidence type="ECO:0000256" key="4">
    <source>
        <dbReference type="ARBA" id="ARBA00023014"/>
    </source>
</evidence>